<name>A0A7S4PIJ9_9EUKA</name>
<feature type="compositionally biased region" description="Basic residues" evidence="1">
    <location>
        <begin position="1"/>
        <end position="10"/>
    </location>
</feature>
<proteinExistence type="predicted"/>
<gene>
    <name evidence="2" type="ORF">NAES01612_LOCUS24303</name>
</gene>
<accession>A0A7S4PIJ9</accession>
<sequence>MNQPPPHRRPQQYPPQRPAPPQPYSHYYNYGLNEQSYRQCMQTDAAKEWDKTVERISRDIPKAEEPEIPRTFIPSVSLAEGGQATPQETFHWMKPMQFVLPSTSERIVEFPYFDPGNCEVAYLKDGYLNWQEHYGKKYAHVMEKQSSGQAETGPAKASGFRSLKKGGK</sequence>
<evidence type="ECO:0000313" key="2">
    <source>
        <dbReference type="EMBL" id="CAE2336301.1"/>
    </source>
</evidence>
<organism evidence="2">
    <name type="scientific">Paramoeba aestuarina</name>
    <dbReference type="NCBI Taxonomy" id="180227"/>
    <lineage>
        <taxon>Eukaryota</taxon>
        <taxon>Amoebozoa</taxon>
        <taxon>Discosea</taxon>
        <taxon>Flabellinia</taxon>
        <taxon>Dactylopodida</taxon>
        <taxon>Paramoebidae</taxon>
        <taxon>Paramoeba</taxon>
    </lineage>
</organism>
<reference evidence="2" key="1">
    <citation type="submission" date="2021-01" db="EMBL/GenBank/DDBJ databases">
        <authorList>
            <person name="Corre E."/>
            <person name="Pelletier E."/>
            <person name="Niang G."/>
            <person name="Scheremetjew M."/>
            <person name="Finn R."/>
            <person name="Kale V."/>
            <person name="Holt S."/>
            <person name="Cochrane G."/>
            <person name="Meng A."/>
            <person name="Brown T."/>
            <person name="Cohen L."/>
        </authorList>
    </citation>
    <scope>NUCLEOTIDE SEQUENCE</scope>
    <source>
        <strain evidence="2">SoJaBio B1-5/56/2</strain>
    </source>
</reference>
<evidence type="ECO:0000256" key="1">
    <source>
        <dbReference type="SAM" id="MobiDB-lite"/>
    </source>
</evidence>
<dbReference type="EMBL" id="HBKR01037177">
    <property type="protein sequence ID" value="CAE2336301.1"/>
    <property type="molecule type" value="Transcribed_RNA"/>
</dbReference>
<dbReference type="AlphaFoldDB" id="A0A7S4PIJ9"/>
<feature type="region of interest" description="Disordered" evidence="1">
    <location>
        <begin position="1"/>
        <end position="26"/>
    </location>
</feature>
<feature type="compositionally biased region" description="Pro residues" evidence="1">
    <location>
        <begin position="12"/>
        <end position="23"/>
    </location>
</feature>
<feature type="region of interest" description="Disordered" evidence="1">
    <location>
        <begin position="144"/>
        <end position="168"/>
    </location>
</feature>
<protein>
    <submittedName>
        <fullName evidence="2">Uncharacterized protein</fullName>
    </submittedName>
</protein>